<dbReference type="AlphaFoldDB" id="A0A7D5XI27"/>
<keyword evidence="1" id="KW-0533">Nickel</keyword>
<evidence type="ECO:0000313" key="3">
    <source>
        <dbReference type="Proteomes" id="UP000510821"/>
    </source>
</evidence>
<sequence length="224" mass="24498">MTQFVFLPEMGCSGDMVLSALADLGAEAEIRDSLKLSLGADVSFKETSKNGVRAKMLQLSSDEKCSPLKIMELIRSAADILEFDEPQMRFAWDTFETIIEAEKSVHGIGEVHLHEVGRMDTVVDIVGATVGLTSLGAFDADIISSPIAVGKQPAPATIRILKSRKFDFYQRDIAHELCTPTGASIIVNLAHRVEKPKHTGRYREGCGGGSMDFHLPNVLRVRII</sequence>
<dbReference type="Pfam" id="PF01969">
    <property type="entry name" value="Ni_insertion"/>
    <property type="match status" value="1"/>
</dbReference>
<accession>A0A7D5XI27</accession>
<proteinExistence type="predicted"/>
<organism evidence="2 3">
    <name type="scientific">Fermentimicrarchaeum limneticum</name>
    <dbReference type="NCBI Taxonomy" id="2795018"/>
    <lineage>
        <taxon>Archaea</taxon>
        <taxon>Candidatus Micrarchaeota</taxon>
        <taxon>Candidatus Fermentimicrarchaeales</taxon>
        <taxon>Candidatus Fermentimicrarchaeaceae</taxon>
        <taxon>Candidatus Fermentimicrarchaeum</taxon>
    </lineage>
</organism>
<reference evidence="3" key="1">
    <citation type="submission" date="2020-07" db="EMBL/GenBank/DDBJ databases">
        <title>Metabolic diversity and evolutionary history of the archaeal phylum ###Micrarchaeota### uncovered from a freshwater lake metagenome.</title>
        <authorList>
            <person name="Kadnikov V.V."/>
            <person name="Savvichev A.S."/>
            <person name="Mardanov A.V."/>
            <person name="Beletsky A.V."/>
            <person name="Chupakov A.V."/>
            <person name="Kokryatskaya N.M."/>
            <person name="Pimenov N.V."/>
            <person name="Ravin N.V."/>
        </authorList>
    </citation>
    <scope>NUCLEOTIDE SEQUENCE [LARGE SCALE GENOMIC DNA]</scope>
</reference>
<dbReference type="KEGG" id="flt:Sv326_0937"/>
<dbReference type="InterPro" id="IPR002822">
    <property type="entry name" value="Ni_insertion"/>
</dbReference>
<dbReference type="EMBL" id="CP058998">
    <property type="protein sequence ID" value="QLJ53112.1"/>
    <property type="molecule type" value="Genomic_DNA"/>
</dbReference>
<gene>
    <name evidence="2" type="ORF">Sv326_0937</name>
</gene>
<dbReference type="Proteomes" id="UP000510821">
    <property type="component" value="Chromosome"/>
</dbReference>
<protein>
    <submittedName>
        <fullName evidence="2">LarC family nickel insertion protein</fullName>
    </submittedName>
</protein>
<dbReference type="PANTHER" id="PTHR36566">
    <property type="entry name" value="NICKEL INSERTION PROTEIN-RELATED"/>
    <property type="match status" value="1"/>
</dbReference>
<evidence type="ECO:0000313" key="2">
    <source>
        <dbReference type="EMBL" id="QLJ53112.1"/>
    </source>
</evidence>
<name>A0A7D5XI27_FERL1</name>
<evidence type="ECO:0000256" key="1">
    <source>
        <dbReference type="ARBA" id="ARBA00022596"/>
    </source>
</evidence>
<dbReference type="PANTHER" id="PTHR36566:SF1">
    <property type="entry name" value="PYRIDINIUM-3,5-BISTHIOCARBOXYLIC ACID MONONUCLEOTIDE NICKEL INSERTION PROTEIN"/>
    <property type="match status" value="1"/>
</dbReference>